<evidence type="ECO:0000256" key="2">
    <source>
        <dbReference type="ARBA" id="ARBA00022692"/>
    </source>
</evidence>
<dbReference type="Pfam" id="PF00654">
    <property type="entry name" value="Voltage_CLC"/>
    <property type="match status" value="1"/>
</dbReference>
<feature type="transmembrane region" description="Helical" evidence="5">
    <location>
        <begin position="361"/>
        <end position="391"/>
    </location>
</feature>
<dbReference type="PRINTS" id="PR00762">
    <property type="entry name" value="CLCHANNEL"/>
</dbReference>
<feature type="transmembrane region" description="Helical" evidence="5">
    <location>
        <begin position="145"/>
        <end position="170"/>
    </location>
</feature>
<sequence>MKMTKFRKSIRWMMYSAVIGIAVGSAAALFLAGLEYATYLQNSFYWLLLLLPVAGGGMSFLFAKYGANTAKGNNLLIEQIRRSDDQPDRYERVPIRMAPLILIGTWVTHLFGGSAGREGTAVQMGGSLADWFGRIAKVNIAGRRIFLLCGISAGFGAVFGTPWAGAVFALEVVIMGRKIAYHAILPCLIAAIVANYTTLAWGIHHIDYSMGSDIPSFSWVVLLKVLIASILFGWMSLIFTGAIHFVKRISSKLIPLGWLRAFVGGFVIIGLTFAVGTRHYLGLSLPLLIQSFQEQVPGAAFLWKTVFTVVTLGTGYLGGEVTPLFVIGAALGNALAPLLHLSVAFLAGLGLIAVFSGAANAPLACAVLGLELFGISGAGYMLLACFVSYMFSGHTGIYSSQLIGVTKPRYYIKVPGLSMLLAKRQKGRNARQ</sequence>
<name>A0ABS5CBD6_9BACL</name>
<feature type="transmembrane region" description="Helical" evidence="5">
    <location>
        <begin position="301"/>
        <end position="319"/>
    </location>
</feature>
<keyword evidence="7" id="KW-1185">Reference proteome</keyword>
<dbReference type="SUPFAM" id="SSF81340">
    <property type="entry name" value="Clc chloride channel"/>
    <property type="match status" value="1"/>
</dbReference>
<feature type="transmembrane region" description="Helical" evidence="5">
    <location>
        <begin position="12"/>
        <end position="32"/>
    </location>
</feature>
<evidence type="ECO:0000256" key="1">
    <source>
        <dbReference type="ARBA" id="ARBA00004141"/>
    </source>
</evidence>
<keyword evidence="3 5" id="KW-1133">Transmembrane helix</keyword>
<accession>A0ABS5CBD6</accession>
<evidence type="ECO:0000313" key="7">
    <source>
        <dbReference type="Proteomes" id="UP000673394"/>
    </source>
</evidence>
<feature type="transmembrane region" description="Helical" evidence="5">
    <location>
        <begin position="331"/>
        <end position="355"/>
    </location>
</feature>
<dbReference type="InterPro" id="IPR050368">
    <property type="entry name" value="ClC-type_chloride_channel"/>
</dbReference>
<evidence type="ECO:0000256" key="5">
    <source>
        <dbReference type="SAM" id="Phobius"/>
    </source>
</evidence>
<evidence type="ECO:0000256" key="3">
    <source>
        <dbReference type="ARBA" id="ARBA00022989"/>
    </source>
</evidence>
<feature type="transmembrane region" description="Helical" evidence="5">
    <location>
        <begin position="258"/>
        <end position="281"/>
    </location>
</feature>
<dbReference type="PANTHER" id="PTHR43427:SF12">
    <property type="entry name" value="CHLORIDE TRANSPORTER"/>
    <property type="match status" value="1"/>
</dbReference>
<reference evidence="6 7" key="1">
    <citation type="submission" date="2021-04" db="EMBL/GenBank/DDBJ databases">
        <title>Paenibacillus sp. DLE-14 whole genome sequence.</title>
        <authorList>
            <person name="Ham Y.J."/>
        </authorList>
    </citation>
    <scope>NUCLEOTIDE SEQUENCE [LARGE SCALE GENOMIC DNA]</scope>
    <source>
        <strain evidence="6 7">DLE-14</strain>
    </source>
</reference>
<feature type="transmembrane region" description="Helical" evidence="5">
    <location>
        <begin position="179"/>
        <end position="201"/>
    </location>
</feature>
<dbReference type="PANTHER" id="PTHR43427">
    <property type="entry name" value="CHLORIDE CHANNEL PROTEIN CLC-E"/>
    <property type="match status" value="1"/>
</dbReference>
<dbReference type="EMBL" id="JAGKSP010000003">
    <property type="protein sequence ID" value="MBP3963309.1"/>
    <property type="molecule type" value="Genomic_DNA"/>
</dbReference>
<dbReference type="InterPro" id="IPR001807">
    <property type="entry name" value="ClC"/>
</dbReference>
<evidence type="ECO:0000313" key="6">
    <source>
        <dbReference type="EMBL" id="MBP3963309.1"/>
    </source>
</evidence>
<proteinExistence type="predicted"/>
<organism evidence="6 7">
    <name type="scientific">Paenibacillus lignilyticus</name>
    <dbReference type="NCBI Taxonomy" id="1172615"/>
    <lineage>
        <taxon>Bacteria</taxon>
        <taxon>Bacillati</taxon>
        <taxon>Bacillota</taxon>
        <taxon>Bacilli</taxon>
        <taxon>Bacillales</taxon>
        <taxon>Paenibacillaceae</taxon>
        <taxon>Paenibacillus</taxon>
    </lineage>
</organism>
<feature type="transmembrane region" description="Helical" evidence="5">
    <location>
        <begin position="221"/>
        <end position="246"/>
    </location>
</feature>
<keyword evidence="2 5" id="KW-0812">Transmembrane</keyword>
<comment type="subcellular location">
    <subcellularLocation>
        <location evidence="1">Membrane</location>
        <topology evidence="1">Multi-pass membrane protein</topology>
    </subcellularLocation>
</comment>
<keyword evidence="4 5" id="KW-0472">Membrane</keyword>
<evidence type="ECO:0000256" key="4">
    <source>
        <dbReference type="ARBA" id="ARBA00023136"/>
    </source>
</evidence>
<dbReference type="Gene3D" id="1.10.3080.10">
    <property type="entry name" value="Clc chloride channel"/>
    <property type="match status" value="1"/>
</dbReference>
<dbReference type="InterPro" id="IPR014743">
    <property type="entry name" value="Cl-channel_core"/>
</dbReference>
<dbReference type="Proteomes" id="UP000673394">
    <property type="component" value="Unassembled WGS sequence"/>
</dbReference>
<feature type="transmembrane region" description="Helical" evidence="5">
    <location>
        <begin position="44"/>
        <end position="63"/>
    </location>
</feature>
<gene>
    <name evidence="6" type="ORF">I8J30_11400</name>
</gene>
<protein>
    <submittedName>
        <fullName evidence="6">Chloride channel protein</fullName>
    </submittedName>
</protein>
<comment type="caution">
    <text evidence="6">The sequence shown here is derived from an EMBL/GenBank/DDBJ whole genome shotgun (WGS) entry which is preliminary data.</text>
</comment>